<dbReference type="InterPro" id="IPR027417">
    <property type="entry name" value="P-loop_NTPase"/>
</dbReference>
<keyword evidence="7" id="KW-1185">Reference proteome</keyword>
<keyword evidence="1" id="KW-0813">Transport</keyword>
<dbReference type="PROSITE" id="PS50893">
    <property type="entry name" value="ABC_TRANSPORTER_2"/>
    <property type="match status" value="1"/>
</dbReference>
<dbReference type="InterPro" id="IPR003593">
    <property type="entry name" value="AAA+_ATPase"/>
</dbReference>
<dbReference type="SUPFAM" id="SSF52540">
    <property type="entry name" value="P-loop containing nucleoside triphosphate hydrolases"/>
    <property type="match status" value="1"/>
</dbReference>
<dbReference type="PROSITE" id="PS00211">
    <property type="entry name" value="ABC_TRANSPORTER_1"/>
    <property type="match status" value="1"/>
</dbReference>
<comment type="caution">
    <text evidence="6">The sequence shown here is derived from an EMBL/GenBank/DDBJ whole genome shotgun (WGS) entry which is preliminary data.</text>
</comment>
<name>A0ABT0M7C1_9BACL</name>
<proteinExistence type="predicted"/>
<evidence type="ECO:0000259" key="5">
    <source>
        <dbReference type="PROSITE" id="PS50893"/>
    </source>
</evidence>
<dbReference type="GO" id="GO:0005524">
    <property type="term" value="F:ATP binding"/>
    <property type="evidence" value="ECO:0007669"/>
    <property type="project" value="UniProtKB-KW"/>
</dbReference>
<evidence type="ECO:0000256" key="3">
    <source>
        <dbReference type="ARBA" id="ARBA00022840"/>
    </source>
</evidence>
<sequence length="256" mass="28142">MLHKIQIDKLEVNFHGEEILKDLSFSVPAGQMFAIIGPNGAGKSTLLKSILGLVRPQHGSVSIAGDPKKTVIGYVPQSRIIDEETPINAKDFVSLGLISRMVPWLSRQEKKGLKEIMRFTDTERLAKKPIGKLSGGERQRVFLAQALVRRPDLLLLDESTANLDPDAQVRMMALVKKAVKEWGVTVLFISHDLRLVRDYADQVLIIARGFYKTGATETILDDAALLKQVFELPAEDAGSGRDPLNASEMPLSASSS</sequence>
<evidence type="ECO:0000256" key="2">
    <source>
        <dbReference type="ARBA" id="ARBA00022741"/>
    </source>
</evidence>
<dbReference type="Proteomes" id="UP001203004">
    <property type="component" value="Unassembled WGS sequence"/>
</dbReference>
<dbReference type="SMART" id="SM00382">
    <property type="entry name" value="AAA"/>
    <property type="match status" value="1"/>
</dbReference>
<keyword evidence="3 6" id="KW-0067">ATP-binding</keyword>
<protein>
    <submittedName>
        <fullName evidence="6">Metal ABC transporter ATP-binding protein</fullName>
    </submittedName>
</protein>
<organism evidence="6 7">
    <name type="scientific">Sporolactobacillus mangiferae</name>
    <dbReference type="NCBI Taxonomy" id="2940498"/>
    <lineage>
        <taxon>Bacteria</taxon>
        <taxon>Bacillati</taxon>
        <taxon>Bacillota</taxon>
        <taxon>Bacilli</taxon>
        <taxon>Bacillales</taxon>
        <taxon>Sporolactobacillaceae</taxon>
        <taxon>Sporolactobacillus</taxon>
    </lineage>
</organism>
<evidence type="ECO:0000313" key="7">
    <source>
        <dbReference type="Proteomes" id="UP001203004"/>
    </source>
</evidence>
<evidence type="ECO:0000256" key="1">
    <source>
        <dbReference type="ARBA" id="ARBA00022448"/>
    </source>
</evidence>
<evidence type="ECO:0000313" key="6">
    <source>
        <dbReference type="EMBL" id="MCL1630755.1"/>
    </source>
</evidence>
<feature type="domain" description="ABC transporter" evidence="5">
    <location>
        <begin position="5"/>
        <end position="232"/>
    </location>
</feature>
<dbReference type="EMBL" id="JAMAST010000001">
    <property type="protein sequence ID" value="MCL1630755.1"/>
    <property type="molecule type" value="Genomic_DNA"/>
</dbReference>
<evidence type="ECO:0000256" key="4">
    <source>
        <dbReference type="SAM" id="MobiDB-lite"/>
    </source>
</evidence>
<dbReference type="Pfam" id="PF00005">
    <property type="entry name" value="ABC_tran"/>
    <property type="match status" value="1"/>
</dbReference>
<dbReference type="InterPro" id="IPR003439">
    <property type="entry name" value="ABC_transporter-like_ATP-bd"/>
</dbReference>
<accession>A0ABT0M7C1</accession>
<reference evidence="6 7" key="1">
    <citation type="submission" date="2022-05" db="EMBL/GenBank/DDBJ databases">
        <title>Sporolactobacillus sp nov CPB3-1, isolated from tree bark (Mangifera indica L.).</title>
        <authorList>
            <person name="Phuengjayaem S."/>
            <person name="Tanasupawat S."/>
        </authorList>
    </citation>
    <scope>NUCLEOTIDE SEQUENCE [LARGE SCALE GENOMIC DNA]</scope>
    <source>
        <strain evidence="6 7">CPB3-1</strain>
    </source>
</reference>
<dbReference type="InterPro" id="IPR050153">
    <property type="entry name" value="Metal_Ion_Import_ABC"/>
</dbReference>
<dbReference type="PANTHER" id="PTHR42734">
    <property type="entry name" value="METAL TRANSPORT SYSTEM ATP-BINDING PROTEIN TM_0124-RELATED"/>
    <property type="match status" value="1"/>
</dbReference>
<dbReference type="CDD" id="cd03235">
    <property type="entry name" value="ABC_Metallic_Cations"/>
    <property type="match status" value="1"/>
</dbReference>
<dbReference type="InterPro" id="IPR017871">
    <property type="entry name" value="ABC_transporter-like_CS"/>
</dbReference>
<feature type="region of interest" description="Disordered" evidence="4">
    <location>
        <begin position="235"/>
        <end position="256"/>
    </location>
</feature>
<dbReference type="Gene3D" id="3.40.50.300">
    <property type="entry name" value="P-loop containing nucleotide triphosphate hydrolases"/>
    <property type="match status" value="1"/>
</dbReference>
<gene>
    <name evidence="6" type="ORF">M3N64_02140</name>
</gene>
<dbReference type="RefSeq" id="WP_249096657.1">
    <property type="nucleotide sequence ID" value="NZ_JAMAST010000001.1"/>
</dbReference>
<keyword evidence="2" id="KW-0547">Nucleotide-binding</keyword>